<dbReference type="InterPro" id="IPR051448">
    <property type="entry name" value="CdaR-like_regulators"/>
</dbReference>
<gene>
    <name evidence="2" type="ORF">WFA24289_00364</name>
</gene>
<evidence type="ECO:0000313" key="3">
    <source>
        <dbReference type="Proteomes" id="UP000789707"/>
    </source>
</evidence>
<dbReference type="Pfam" id="PF13556">
    <property type="entry name" value="HTH_30"/>
    <property type="match status" value="1"/>
</dbReference>
<reference evidence="2 3" key="1">
    <citation type="submission" date="2021-11" db="EMBL/GenBank/DDBJ databases">
        <authorList>
            <person name="Depoorter E."/>
        </authorList>
    </citation>
    <scope>NUCLEOTIDE SEQUENCE [LARGE SCALE GENOMIC DNA]</scope>
    <source>
        <strain evidence="2 3">LMG 24289</strain>
    </source>
</reference>
<dbReference type="EMBL" id="CAKKNS010000001">
    <property type="protein sequence ID" value="CAH0416065.1"/>
    <property type="molecule type" value="Genomic_DNA"/>
</dbReference>
<organism evidence="2 3">
    <name type="scientific">Periweissella fabaria</name>
    <dbReference type="NCBI Taxonomy" id="546157"/>
    <lineage>
        <taxon>Bacteria</taxon>
        <taxon>Bacillati</taxon>
        <taxon>Bacillota</taxon>
        <taxon>Bacilli</taxon>
        <taxon>Lactobacillales</taxon>
        <taxon>Lactobacillaceae</taxon>
        <taxon>Periweissella</taxon>
    </lineage>
</organism>
<dbReference type="Gene3D" id="1.10.10.2840">
    <property type="entry name" value="PucR C-terminal helix-turn-helix domain"/>
    <property type="match status" value="1"/>
</dbReference>
<dbReference type="Proteomes" id="UP000789707">
    <property type="component" value="Unassembled WGS sequence"/>
</dbReference>
<dbReference type="PANTHER" id="PTHR33744:SF15">
    <property type="entry name" value="CARBOHYDRATE DIACID REGULATOR"/>
    <property type="match status" value="1"/>
</dbReference>
<evidence type="ECO:0000313" key="2">
    <source>
        <dbReference type="EMBL" id="CAH0416065.1"/>
    </source>
</evidence>
<feature type="domain" description="PucR C-terminal helix-turn-helix" evidence="1">
    <location>
        <begin position="162"/>
        <end position="216"/>
    </location>
</feature>
<proteinExistence type="predicted"/>
<accession>A0ABM8Z465</accession>
<dbReference type="InterPro" id="IPR025736">
    <property type="entry name" value="PucR_C-HTH_dom"/>
</dbReference>
<dbReference type="InterPro" id="IPR042070">
    <property type="entry name" value="PucR_C-HTH_sf"/>
</dbReference>
<name>A0ABM8Z465_9LACO</name>
<comment type="caution">
    <text evidence="2">The sequence shown here is derived from an EMBL/GenBank/DDBJ whole genome shotgun (WGS) entry which is preliminary data.</text>
</comment>
<keyword evidence="3" id="KW-1185">Reference proteome</keyword>
<dbReference type="RefSeq" id="WP_230096129.1">
    <property type="nucleotide sequence ID" value="NZ_CAKKNS010000001.1"/>
</dbReference>
<sequence>MKNSKTQFLHEWLTISDKDIEVSKDFESRAASFGVDLTQQYFAVVVEQKPINRQLNIPLAFSLDTVRTIYILRQFEQASVAIDKVDGNARIGVGTLHYDLSGTIREALQALCFTETPFDAPTVAYFSDTQKHEALRNSKFHQPELLAKITNIGTIMEDSAILETFWTFNNTNHNVSETAKLEHIHRKTVEYRLKRLHAMTNFDPRDVFDNIALLAAYIQW</sequence>
<protein>
    <recommendedName>
        <fullName evidence="1">PucR C-terminal helix-turn-helix domain-containing protein</fullName>
    </recommendedName>
</protein>
<evidence type="ECO:0000259" key="1">
    <source>
        <dbReference type="Pfam" id="PF13556"/>
    </source>
</evidence>
<dbReference type="PANTHER" id="PTHR33744">
    <property type="entry name" value="CARBOHYDRATE DIACID REGULATOR"/>
    <property type="match status" value="1"/>
</dbReference>